<dbReference type="EMBL" id="LSSK01001918">
    <property type="protein sequence ID" value="OMH78480.1"/>
    <property type="molecule type" value="Genomic_DNA"/>
</dbReference>
<dbReference type="GO" id="GO:0032259">
    <property type="term" value="P:methylation"/>
    <property type="evidence" value="ECO:0007669"/>
    <property type="project" value="UniProtKB-KW"/>
</dbReference>
<keyword evidence="1" id="KW-0808">Transferase</keyword>
<dbReference type="OrthoDB" id="289250at2759"/>
<sequence length="75" mass="8360">MIQLKPLESFIVCQDYTPPQGYTPNLSNPMMGIPISFDPSTMHEDNKALIPFVACGDLSGFDPETIYPLNVSYTF</sequence>
<keyword evidence="2" id="KW-1185">Reference proteome</keyword>
<organism evidence="1 2">
    <name type="scientific">Zancudomyces culisetae</name>
    <name type="common">Gut fungus</name>
    <name type="synonym">Smittium culisetae</name>
    <dbReference type="NCBI Taxonomy" id="1213189"/>
    <lineage>
        <taxon>Eukaryota</taxon>
        <taxon>Fungi</taxon>
        <taxon>Fungi incertae sedis</taxon>
        <taxon>Zoopagomycota</taxon>
        <taxon>Kickxellomycotina</taxon>
        <taxon>Harpellomycetes</taxon>
        <taxon>Harpellales</taxon>
        <taxon>Legeriomycetaceae</taxon>
        <taxon>Zancudomyces</taxon>
    </lineage>
</organism>
<comment type="caution">
    <text evidence="1">The sequence shown here is derived from an EMBL/GenBank/DDBJ whole genome shotgun (WGS) entry which is preliminary data.</text>
</comment>
<keyword evidence="1" id="KW-0489">Methyltransferase</keyword>
<proteinExistence type="predicted"/>
<dbReference type="AlphaFoldDB" id="A0A1R1PBZ8"/>
<dbReference type="Proteomes" id="UP000188320">
    <property type="component" value="Unassembled WGS sequence"/>
</dbReference>
<accession>A0A1R1PBZ8</accession>
<dbReference type="GO" id="GO:0008168">
    <property type="term" value="F:methyltransferase activity"/>
    <property type="evidence" value="ECO:0007669"/>
    <property type="project" value="UniProtKB-KW"/>
</dbReference>
<gene>
    <name evidence="1" type="ORF">AX774_g8136</name>
</gene>
<reference evidence="2" key="1">
    <citation type="submission" date="2017-01" db="EMBL/GenBank/DDBJ databases">
        <authorList>
            <person name="Wang Y."/>
            <person name="White M."/>
            <person name="Kvist S."/>
            <person name="Moncalvo J.-M."/>
        </authorList>
    </citation>
    <scope>NUCLEOTIDE SEQUENCE [LARGE SCALE GENOMIC DNA]</scope>
    <source>
        <strain evidence="2">COL-18-3</strain>
    </source>
</reference>
<name>A0A1R1PBZ8_ZANCU</name>
<evidence type="ECO:0000313" key="1">
    <source>
        <dbReference type="EMBL" id="OMH78480.1"/>
    </source>
</evidence>
<protein>
    <submittedName>
        <fullName evidence="1">Putative tRNA (Cytidine(32)/guanosine(34)-2'-O)-methyltransferase</fullName>
    </submittedName>
</protein>
<evidence type="ECO:0000313" key="2">
    <source>
        <dbReference type="Proteomes" id="UP000188320"/>
    </source>
</evidence>